<comment type="domain">
    <text evidence="9">Possesses an unusual extended V-shaped dimeric structure with each monomer consisting of three distinct domains arranged along a curved 'spinal' alpha-helix. The N-terminal catalytic domain specifically recognizes the glutamate moiety of the substrate. The second domain is the NADPH-binding domain, and the third C-terminal domain is responsible for dimerization.</text>
</comment>
<accession>A0A3R5XVT5</accession>
<feature type="domain" description="Glutamyl-tRNA reductase N-terminal" evidence="17">
    <location>
        <begin position="6"/>
        <end position="156"/>
    </location>
</feature>
<keyword evidence="4 9" id="KW-0521">NADP</keyword>
<dbReference type="HAMAP" id="MF_00087">
    <property type="entry name" value="Glu_tRNA_reductase"/>
    <property type="match status" value="1"/>
</dbReference>
<evidence type="ECO:0000256" key="14">
    <source>
        <dbReference type="RuleBase" id="RU000584"/>
    </source>
</evidence>
<dbReference type="Pfam" id="PF05201">
    <property type="entry name" value="GlutR_N"/>
    <property type="match status" value="1"/>
</dbReference>
<dbReference type="FunFam" id="3.30.460.30:FF:000001">
    <property type="entry name" value="Glutamyl-tRNA reductase"/>
    <property type="match status" value="1"/>
</dbReference>
<evidence type="ECO:0000256" key="10">
    <source>
        <dbReference type="PIRSR" id="PIRSR000445-1"/>
    </source>
</evidence>
<dbReference type="GO" id="GO:0008883">
    <property type="term" value="F:glutamyl-tRNA reductase activity"/>
    <property type="evidence" value="ECO:0007669"/>
    <property type="project" value="UniProtKB-UniRule"/>
</dbReference>
<dbReference type="Pfam" id="PF01488">
    <property type="entry name" value="Shikimate_DH"/>
    <property type="match status" value="1"/>
</dbReference>
<evidence type="ECO:0000256" key="1">
    <source>
        <dbReference type="ARBA" id="ARBA00005059"/>
    </source>
</evidence>
<evidence type="ECO:0000256" key="12">
    <source>
        <dbReference type="PIRSR" id="PIRSR000445-3"/>
    </source>
</evidence>
<reference evidence="18 19" key="1">
    <citation type="submission" date="2019-01" db="EMBL/GenBank/DDBJ databases">
        <title>Geovibrio thiophilus DSM 11263, complete genome.</title>
        <authorList>
            <person name="Spring S."/>
            <person name="Bunk B."/>
            <person name="Sproer C."/>
        </authorList>
    </citation>
    <scope>NUCLEOTIDE SEQUENCE [LARGE SCALE GENOMIC DNA]</scope>
    <source>
        <strain evidence="18 19">DSM 11263</strain>
    </source>
</reference>
<dbReference type="InterPro" id="IPR036343">
    <property type="entry name" value="GluRdtase_N_sf"/>
</dbReference>
<feature type="domain" description="Quinate/shikimate 5-dehydrogenase/glutamyl-tRNA reductase" evidence="16">
    <location>
        <begin position="171"/>
        <end position="306"/>
    </location>
</feature>
<feature type="binding site" evidence="9 11">
    <location>
        <begin position="114"/>
        <end position="116"/>
    </location>
    <ligand>
        <name>substrate</name>
    </ligand>
</feature>
<name>A0A3R5XVT5_9BACT</name>
<comment type="catalytic activity">
    <reaction evidence="7 9 14">
        <text>(S)-4-amino-5-oxopentanoate + tRNA(Glu) + NADP(+) = L-glutamyl-tRNA(Glu) + NADPH + H(+)</text>
        <dbReference type="Rhea" id="RHEA:12344"/>
        <dbReference type="Rhea" id="RHEA-COMP:9663"/>
        <dbReference type="Rhea" id="RHEA-COMP:9680"/>
        <dbReference type="ChEBI" id="CHEBI:15378"/>
        <dbReference type="ChEBI" id="CHEBI:57501"/>
        <dbReference type="ChEBI" id="CHEBI:57783"/>
        <dbReference type="ChEBI" id="CHEBI:58349"/>
        <dbReference type="ChEBI" id="CHEBI:78442"/>
        <dbReference type="ChEBI" id="CHEBI:78520"/>
        <dbReference type="EC" id="1.2.1.70"/>
    </reaction>
</comment>
<dbReference type="RefSeq" id="WP_128465627.1">
    <property type="nucleotide sequence ID" value="NZ_CP035108.1"/>
</dbReference>
<evidence type="ECO:0000256" key="6">
    <source>
        <dbReference type="ARBA" id="ARBA00023244"/>
    </source>
</evidence>
<comment type="miscellaneous">
    <text evidence="9">During catalysis, the active site Cys acts as a nucleophile attacking the alpha-carbonyl group of tRNA-bound glutamate with the formation of a thioester intermediate between enzyme and glutamate, and the concomitant release of tRNA(Glu). The thioester intermediate is finally reduced by direct hydride transfer from NADPH, to form the product GSA.</text>
</comment>
<dbReference type="SUPFAM" id="SSF69075">
    <property type="entry name" value="Glutamyl tRNA-reductase dimerization domain"/>
    <property type="match status" value="1"/>
</dbReference>
<feature type="site" description="Important for activity" evidence="9 13">
    <location>
        <position position="99"/>
    </location>
</feature>
<dbReference type="Pfam" id="PF00745">
    <property type="entry name" value="GlutR_dimer"/>
    <property type="match status" value="1"/>
</dbReference>
<dbReference type="InterPro" id="IPR015896">
    <property type="entry name" value="4pyrrol_synth_GluRdtase_dimer"/>
</dbReference>
<dbReference type="InterPro" id="IPR006151">
    <property type="entry name" value="Shikm_DH/Glu-tRNA_Rdtase"/>
</dbReference>
<evidence type="ECO:0000256" key="11">
    <source>
        <dbReference type="PIRSR" id="PIRSR000445-2"/>
    </source>
</evidence>
<dbReference type="OrthoDB" id="110209at2"/>
<evidence type="ECO:0000313" key="18">
    <source>
        <dbReference type="EMBL" id="QAR32340.1"/>
    </source>
</evidence>
<keyword evidence="6 9" id="KW-0627">Porphyrin biosynthesis</keyword>
<dbReference type="AlphaFoldDB" id="A0A3R5XVT5"/>
<evidence type="ECO:0000256" key="2">
    <source>
        <dbReference type="ARBA" id="ARBA00005916"/>
    </source>
</evidence>
<dbReference type="CDD" id="cd05213">
    <property type="entry name" value="NAD_bind_Glutamyl_tRNA_reduct"/>
    <property type="match status" value="1"/>
</dbReference>
<evidence type="ECO:0000256" key="8">
    <source>
        <dbReference type="ARBA" id="ARBA00068659"/>
    </source>
</evidence>
<dbReference type="KEGG" id="gtl:EP073_02685"/>
<dbReference type="EC" id="1.2.1.70" evidence="3 9"/>
<evidence type="ECO:0000259" key="16">
    <source>
        <dbReference type="Pfam" id="PF01488"/>
    </source>
</evidence>
<dbReference type="SUPFAM" id="SSF69742">
    <property type="entry name" value="Glutamyl tRNA-reductase catalytic, N-terminal domain"/>
    <property type="match status" value="1"/>
</dbReference>
<evidence type="ECO:0000256" key="5">
    <source>
        <dbReference type="ARBA" id="ARBA00023002"/>
    </source>
</evidence>
<dbReference type="InterPro" id="IPR000343">
    <property type="entry name" value="4pyrrol_synth_GluRdtase"/>
</dbReference>
<feature type="binding site" evidence="9 11">
    <location>
        <position position="109"/>
    </location>
    <ligand>
        <name>substrate</name>
    </ligand>
</feature>
<evidence type="ECO:0000313" key="19">
    <source>
        <dbReference type="Proteomes" id="UP000287502"/>
    </source>
</evidence>
<dbReference type="FunFam" id="3.40.50.720:FF:000031">
    <property type="entry name" value="Glutamyl-tRNA reductase"/>
    <property type="match status" value="1"/>
</dbReference>
<dbReference type="SUPFAM" id="SSF51735">
    <property type="entry name" value="NAD(P)-binding Rossmann-fold domains"/>
    <property type="match status" value="1"/>
</dbReference>
<comment type="pathway">
    <text evidence="1 9 14">Porphyrin-containing compound metabolism; protoporphyrin-IX biosynthesis; 5-aminolevulinate from L-glutamyl-tRNA(Glu): step 1/2.</text>
</comment>
<dbReference type="InterPro" id="IPR015895">
    <property type="entry name" value="4pyrrol_synth_GluRdtase_N"/>
</dbReference>
<dbReference type="GO" id="GO:0019353">
    <property type="term" value="P:protoporphyrinogen IX biosynthetic process from glutamate"/>
    <property type="evidence" value="ECO:0007669"/>
    <property type="project" value="TreeGrafter"/>
</dbReference>
<comment type="subunit">
    <text evidence="9">Homodimer.</text>
</comment>
<evidence type="ECO:0000259" key="17">
    <source>
        <dbReference type="Pfam" id="PF05201"/>
    </source>
</evidence>
<dbReference type="Gene3D" id="3.30.460.30">
    <property type="entry name" value="Glutamyl-tRNA reductase, N-terminal domain"/>
    <property type="match status" value="1"/>
</dbReference>
<organism evidence="18 19">
    <name type="scientific">Geovibrio thiophilus</name>
    <dbReference type="NCBI Taxonomy" id="139438"/>
    <lineage>
        <taxon>Bacteria</taxon>
        <taxon>Pseudomonadati</taxon>
        <taxon>Deferribacterota</taxon>
        <taxon>Deferribacteres</taxon>
        <taxon>Deferribacterales</taxon>
        <taxon>Geovibrionaceae</taxon>
        <taxon>Geovibrio</taxon>
    </lineage>
</organism>
<evidence type="ECO:0000256" key="3">
    <source>
        <dbReference type="ARBA" id="ARBA00012970"/>
    </source>
</evidence>
<dbReference type="Gene3D" id="3.40.50.720">
    <property type="entry name" value="NAD(P)-binding Rossmann-like Domain"/>
    <property type="match status" value="1"/>
</dbReference>
<dbReference type="NCBIfam" id="TIGR01035">
    <property type="entry name" value="hemA"/>
    <property type="match status" value="1"/>
</dbReference>
<dbReference type="GO" id="GO:0050661">
    <property type="term" value="F:NADP binding"/>
    <property type="evidence" value="ECO:0007669"/>
    <property type="project" value="InterPro"/>
</dbReference>
<keyword evidence="19" id="KW-1185">Reference proteome</keyword>
<evidence type="ECO:0000256" key="4">
    <source>
        <dbReference type="ARBA" id="ARBA00022857"/>
    </source>
</evidence>
<dbReference type="UniPathway" id="UPA00251">
    <property type="reaction ID" value="UER00316"/>
</dbReference>
<feature type="domain" description="Tetrapyrrole biosynthesis glutamyl-tRNA reductase dimerisation" evidence="15">
    <location>
        <begin position="320"/>
        <end position="419"/>
    </location>
</feature>
<keyword evidence="5 9" id="KW-0560">Oxidoreductase</keyword>
<dbReference type="PANTHER" id="PTHR43013:SF1">
    <property type="entry name" value="GLUTAMYL-TRNA REDUCTASE"/>
    <property type="match status" value="1"/>
</dbReference>
<dbReference type="PANTHER" id="PTHR43013">
    <property type="entry name" value="GLUTAMYL-TRNA REDUCTASE"/>
    <property type="match status" value="1"/>
</dbReference>
<feature type="binding site" evidence="9 12">
    <location>
        <begin position="189"/>
        <end position="194"/>
    </location>
    <ligand>
        <name>NADP(+)</name>
        <dbReference type="ChEBI" id="CHEBI:58349"/>
    </ligand>
</feature>
<dbReference type="InterPro" id="IPR036453">
    <property type="entry name" value="GluRdtase_dimer_dom_sf"/>
</dbReference>
<evidence type="ECO:0000256" key="9">
    <source>
        <dbReference type="HAMAP-Rule" id="MF_00087"/>
    </source>
</evidence>
<dbReference type="Proteomes" id="UP000287502">
    <property type="component" value="Chromosome"/>
</dbReference>
<gene>
    <name evidence="9" type="primary">hemA</name>
    <name evidence="18" type="ORF">EP073_02685</name>
</gene>
<feature type="binding site" evidence="9 11">
    <location>
        <position position="120"/>
    </location>
    <ligand>
        <name>substrate</name>
    </ligand>
</feature>
<evidence type="ECO:0000256" key="13">
    <source>
        <dbReference type="PIRSR" id="PIRSR000445-4"/>
    </source>
</evidence>
<dbReference type="InterPro" id="IPR036291">
    <property type="entry name" value="NAD(P)-bd_dom_sf"/>
</dbReference>
<comment type="similarity">
    <text evidence="2 9 14">Belongs to the glutamyl-tRNA reductase family.</text>
</comment>
<protein>
    <recommendedName>
        <fullName evidence="8 9">Glutamyl-tRNA reductase</fullName>
        <shortName evidence="9">GluTR</shortName>
        <ecNumber evidence="3 9">1.2.1.70</ecNumber>
    </recommendedName>
</protein>
<feature type="binding site" evidence="9 11">
    <location>
        <begin position="49"/>
        <end position="52"/>
    </location>
    <ligand>
        <name>substrate</name>
    </ligand>
</feature>
<sequence>MQLAVVGLNHNTAPVEVRETLAVAEAVLEELYSNILLNDRIYEAMVISTCNRVEYYIVTDDFLCNVDSVLNIIAEQCKIDRSILRKYTYIYCGEESVRHIFRVAGGLDSLVMGEPQIFGQVKDAFENSRKFGAAKTFVRKLEEFVIKTTKKVRTNTGIGDNPVSVSSAAVELASKIFGSLEDKHALVVGAGEMCEIACKHLRSASIGGITVTNRTFEKAEKLAAEVGGNAVPLDKFREELSHADIVLSSTGASGYMIEAPDIKPVMIRRKHKPMFFIDIAVPRDIDPAVADIENAYVYDIDDLKAVVESNKKLRQKEAVKAMEYIENGVTDFYRWVESMKIVPVIKALRESFDEKRMLELDRFCDKFKVTDANERRKLEYLLSAFMNKVLHTPLNNLKDLAPGKENYSLDEAVKIIFDLKE</sequence>
<dbReference type="PIRSF" id="PIRSF000445">
    <property type="entry name" value="4pyrrol_synth_GluRdtase"/>
    <property type="match status" value="1"/>
</dbReference>
<evidence type="ECO:0000256" key="7">
    <source>
        <dbReference type="ARBA" id="ARBA00047464"/>
    </source>
</evidence>
<proteinExistence type="inferred from homology"/>
<feature type="active site" description="Nucleophile" evidence="9 10">
    <location>
        <position position="50"/>
    </location>
</feature>
<evidence type="ECO:0000259" key="15">
    <source>
        <dbReference type="Pfam" id="PF00745"/>
    </source>
</evidence>
<dbReference type="EMBL" id="CP035108">
    <property type="protein sequence ID" value="QAR32340.1"/>
    <property type="molecule type" value="Genomic_DNA"/>
</dbReference>
<comment type="function">
    <text evidence="9">Catalyzes the NADPH-dependent reduction of glutamyl-tRNA(Glu) to glutamate 1-semialdehyde (GSA).</text>
</comment>